<evidence type="ECO:0000313" key="7">
    <source>
        <dbReference type="EMBL" id="MQL88573.1"/>
    </source>
</evidence>
<feature type="signal peptide" evidence="5">
    <location>
        <begin position="1"/>
        <end position="30"/>
    </location>
</feature>
<dbReference type="PROSITE" id="PS50089">
    <property type="entry name" value="ZF_RING_2"/>
    <property type="match status" value="1"/>
</dbReference>
<name>A0A843V7B9_COLES</name>
<organism evidence="7 8">
    <name type="scientific">Colocasia esculenta</name>
    <name type="common">Wild taro</name>
    <name type="synonym">Arum esculentum</name>
    <dbReference type="NCBI Taxonomy" id="4460"/>
    <lineage>
        <taxon>Eukaryota</taxon>
        <taxon>Viridiplantae</taxon>
        <taxon>Streptophyta</taxon>
        <taxon>Embryophyta</taxon>
        <taxon>Tracheophyta</taxon>
        <taxon>Spermatophyta</taxon>
        <taxon>Magnoliopsida</taxon>
        <taxon>Liliopsida</taxon>
        <taxon>Araceae</taxon>
        <taxon>Aroideae</taxon>
        <taxon>Colocasieae</taxon>
        <taxon>Colocasia</taxon>
    </lineage>
</organism>
<proteinExistence type="predicted"/>
<evidence type="ECO:0000259" key="6">
    <source>
        <dbReference type="PROSITE" id="PS50089"/>
    </source>
</evidence>
<evidence type="ECO:0000256" key="5">
    <source>
        <dbReference type="SAM" id="SignalP"/>
    </source>
</evidence>
<dbReference type="EMBL" id="NMUH01001069">
    <property type="protein sequence ID" value="MQL88573.1"/>
    <property type="molecule type" value="Genomic_DNA"/>
</dbReference>
<keyword evidence="8" id="KW-1185">Reference proteome</keyword>
<dbReference type="InterPro" id="IPR013083">
    <property type="entry name" value="Znf_RING/FYVE/PHD"/>
</dbReference>
<dbReference type="SMART" id="SM00184">
    <property type="entry name" value="RING"/>
    <property type="match status" value="1"/>
</dbReference>
<keyword evidence="2 4" id="KW-0863">Zinc-finger</keyword>
<dbReference type="InterPro" id="IPR001841">
    <property type="entry name" value="Znf_RING"/>
</dbReference>
<evidence type="ECO:0000256" key="4">
    <source>
        <dbReference type="PROSITE-ProRule" id="PRU00175"/>
    </source>
</evidence>
<keyword evidence="3" id="KW-0862">Zinc</keyword>
<evidence type="ECO:0000256" key="2">
    <source>
        <dbReference type="ARBA" id="ARBA00022771"/>
    </source>
</evidence>
<dbReference type="Proteomes" id="UP000652761">
    <property type="component" value="Unassembled WGS sequence"/>
</dbReference>
<dbReference type="GO" id="GO:0016567">
    <property type="term" value="P:protein ubiquitination"/>
    <property type="evidence" value="ECO:0007669"/>
    <property type="project" value="TreeGrafter"/>
</dbReference>
<dbReference type="GO" id="GO:0008270">
    <property type="term" value="F:zinc ion binding"/>
    <property type="evidence" value="ECO:0007669"/>
    <property type="project" value="UniProtKB-KW"/>
</dbReference>
<keyword evidence="5" id="KW-0732">Signal</keyword>
<gene>
    <name evidence="7" type="ORF">Taro_021132</name>
</gene>
<evidence type="ECO:0000313" key="8">
    <source>
        <dbReference type="Proteomes" id="UP000652761"/>
    </source>
</evidence>
<feature type="chain" id="PRO_5032561956" description="RING-type domain-containing protein" evidence="5">
    <location>
        <begin position="31"/>
        <end position="185"/>
    </location>
</feature>
<sequence>MEILAILVQFSPSSVLVLACFILLLHLGQSICPSVLSMIWNRLEDEYPWPSGSDIHYQHYDSSPFAETAVESQGFDHVKWAFDRAQSTRLYRRSPAPEGDGEHAVQCVFCLCDLEDGEEIRELKCEHLFHRPCLDRWVGYGRVCCPLCRKSLSSKVAEAEVSCGEGVDNHLSTADVMLADDPHGA</sequence>
<dbReference type="OrthoDB" id="785686at2759"/>
<protein>
    <recommendedName>
        <fullName evidence="6">RING-type domain-containing protein</fullName>
    </recommendedName>
</protein>
<evidence type="ECO:0000256" key="1">
    <source>
        <dbReference type="ARBA" id="ARBA00022723"/>
    </source>
</evidence>
<accession>A0A843V7B9</accession>
<keyword evidence="1" id="KW-0479">Metal-binding</keyword>
<dbReference type="Gene3D" id="3.30.40.10">
    <property type="entry name" value="Zinc/RING finger domain, C3HC4 (zinc finger)"/>
    <property type="match status" value="1"/>
</dbReference>
<dbReference type="AlphaFoldDB" id="A0A843V7B9"/>
<comment type="caution">
    <text evidence="7">The sequence shown here is derived from an EMBL/GenBank/DDBJ whole genome shotgun (WGS) entry which is preliminary data.</text>
</comment>
<feature type="domain" description="RING-type" evidence="6">
    <location>
        <begin position="107"/>
        <end position="149"/>
    </location>
</feature>
<reference evidence="7" key="1">
    <citation type="submission" date="2017-07" db="EMBL/GenBank/DDBJ databases">
        <title>Taro Niue Genome Assembly and Annotation.</title>
        <authorList>
            <person name="Atibalentja N."/>
            <person name="Keating K."/>
            <person name="Fields C.J."/>
        </authorList>
    </citation>
    <scope>NUCLEOTIDE SEQUENCE</scope>
    <source>
        <strain evidence="7">Niue_2</strain>
        <tissue evidence="7">Leaf</tissue>
    </source>
</reference>
<dbReference type="PANTHER" id="PTHR45969:SF81">
    <property type="entry name" value="OS08G0157400 PROTEIN"/>
    <property type="match status" value="1"/>
</dbReference>
<dbReference type="Pfam" id="PF13639">
    <property type="entry name" value="zf-RING_2"/>
    <property type="match status" value="1"/>
</dbReference>
<dbReference type="PANTHER" id="PTHR45969">
    <property type="entry name" value="RING ZINC FINGER PROTEIN-RELATED"/>
    <property type="match status" value="1"/>
</dbReference>
<evidence type="ECO:0000256" key="3">
    <source>
        <dbReference type="ARBA" id="ARBA00022833"/>
    </source>
</evidence>
<dbReference type="GO" id="GO:0061630">
    <property type="term" value="F:ubiquitin protein ligase activity"/>
    <property type="evidence" value="ECO:0007669"/>
    <property type="project" value="TreeGrafter"/>
</dbReference>
<dbReference type="SUPFAM" id="SSF57850">
    <property type="entry name" value="RING/U-box"/>
    <property type="match status" value="1"/>
</dbReference>